<proteinExistence type="predicted"/>
<dbReference type="Gene3D" id="3.90.320.10">
    <property type="match status" value="1"/>
</dbReference>
<dbReference type="SUPFAM" id="SSF52980">
    <property type="entry name" value="Restriction endonuclease-like"/>
    <property type="match status" value="1"/>
</dbReference>
<dbReference type="InterPro" id="IPR011604">
    <property type="entry name" value="PDDEXK-like_dom_sf"/>
</dbReference>
<dbReference type="Proteomes" id="UP001159363">
    <property type="component" value="Chromosome 14"/>
</dbReference>
<reference evidence="1 2" key="1">
    <citation type="submission" date="2023-02" db="EMBL/GenBank/DDBJ databases">
        <title>LHISI_Scaffold_Assembly.</title>
        <authorList>
            <person name="Stuart O.P."/>
            <person name="Cleave R."/>
            <person name="Magrath M.J.L."/>
            <person name="Mikheyev A.S."/>
        </authorList>
    </citation>
    <scope>NUCLEOTIDE SEQUENCE [LARGE SCALE GENOMIC DNA]</scope>
    <source>
        <strain evidence="1">Daus_M_001</strain>
        <tissue evidence="1">Leg muscle</tissue>
    </source>
</reference>
<comment type="caution">
    <text evidence="1">The sequence shown here is derived from an EMBL/GenBank/DDBJ whole genome shotgun (WGS) entry which is preliminary data.</text>
</comment>
<keyword evidence="2" id="KW-1185">Reference proteome</keyword>
<feature type="non-terminal residue" evidence="1">
    <location>
        <position position="190"/>
    </location>
</feature>
<evidence type="ECO:0000313" key="2">
    <source>
        <dbReference type="Proteomes" id="UP001159363"/>
    </source>
</evidence>
<dbReference type="InterPro" id="IPR011335">
    <property type="entry name" value="Restrct_endonuc-II-like"/>
</dbReference>
<organism evidence="1 2">
    <name type="scientific">Dryococelus australis</name>
    <dbReference type="NCBI Taxonomy" id="614101"/>
    <lineage>
        <taxon>Eukaryota</taxon>
        <taxon>Metazoa</taxon>
        <taxon>Ecdysozoa</taxon>
        <taxon>Arthropoda</taxon>
        <taxon>Hexapoda</taxon>
        <taxon>Insecta</taxon>
        <taxon>Pterygota</taxon>
        <taxon>Neoptera</taxon>
        <taxon>Polyneoptera</taxon>
        <taxon>Phasmatodea</taxon>
        <taxon>Verophasmatodea</taxon>
        <taxon>Anareolatae</taxon>
        <taxon>Phasmatidae</taxon>
        <taxon>Eurycanthinae</taxon>
        <taxon>Dryococelus</taxon>
    </lineage>
</organism>
<accession>A0ABQ9G7Y0</accession>
<protein>
    <submittedName>
        <fullName evidence="1">Uncharacterized protein</fullName>
    </submittedName>
</protein>
<dbReference type="EMBL" id="JARBHB010000015">
    <property type="protein sequence ID" value="KAJ8867567.1"/>
    <property type="molecule type" value="Genomic_DNA"/>
</dbReference>
<name>A0ABQ9G7Y0_9NEOP</name>
<evidence type="ECO:0000313" key="1">
    <source>
        <dbReference type="EMBL" id="KAJ8867567.1"/>
    </source>
</evidence>
<sequence length="190" mass="22151">MKATTSCTNVVKEIRYQVFKGIEKESVTIAQFKRENLDNVVKRSGLIYLSYAISMPPLDALAKGKIKYLGMKDGKPQLIKLSHNYMYQVQIVRHISRRKTCNFVAWTPECMVSLKIQRDKDLWKNKMVTNLLTFFYDSLLPKIIYLRHPRNMPICERSHIKSAQEAKREKKKSETRATVETTKIICEDSC</sequence>
<gene>
    <name evidence="1" type="ORF">PR048_031369</name>
</gene>